<dbReference type="Proteomes" id="UP000000753">
    <property type="component" value="Chromosome"/>
</dbReference>
<organism evidence="2 3">
    <name type="scientific">Shewanella piezotolerans (strain WP3 / JCM 13877)</name>
    <dbReference type="NCBI Taxonomy" id="225849"/>
    <lineage>
        <taxon>Bacteria</taxon>
        <taxon>Pseudomonadati</taxon>
        <taxon>Pseudomonadota</taxon>
        <taxon>Gammaproteobacteria</taxon>
        <taxon>Alteromonadales</taxon>
        <taxon>Shewanellaceae</taxon>
        <taxon>Shewanella</taxon>
    </lineage>
</organism>
<sequence>MKKVLLAGLLSCLIAGQASAEQLDQDVALGMASLMICTTFYAEHDMQIEGSIVGQSAMAHRGAGIEDMVMSKETSDALDLYMKNFQAANKQQQVKICEAAITFARESEFVKAS</sequence>
<dbReference type="HOGENOM" id="CLU_2156638_0_0_6"/>
<evidence type="ECO:0000313" key="2">
    <source>
        <dbReference type="EMBL" id="ACJ30953.1"/>
    </source>
</evidence>
<keyword evidence="3" id="KW-1185">Reference proteome</keyword>
<accession>B8CU97</accession>
<keyword evidence="1" id="KW-0732">Signal</keyword>
<dbReference type="EMBL" id="CP000472">
    <property type="protein sequence ID" value="ACJ30953.1"/>
    <property type="molecule type" value="Genomic_DNA"/>
</dbReference>
<evidence type="ECO:0000313" key="3">
    <source>
        <dbReference type="Proteomes" id="UP000000753"/>
    </source>
</evidence>
<dbReference type="KEGG" id="swp:swp_4302"/>
<feature type="chain" id="PRO_5002866961" evidence="1">
    <location>
        <begin position="21"/>
        <end position="113"/>
    </location>
</feature>
<dbReference type="eggNOG" id="ENOG50318TV">
    <property type="taxonomic scope" value="Bacteria"/>
</dbReference>
<proteinExistence type="predicted"/>
<dbReference type="OrthoDB" id="6265036at2"/>
<feature type="signal peptide" evidence="1">
    <location>
        <begin position="1"/>
        <end position="20"/>
    </location>
</feature>
<dbReference type="RefSeq" id="WP_020914290.1">
    <property type="nucleotide sequence ID" value="NC_011566.1"/>
</dbReference>
<gene>
    <name evidence="2" type="ordered locus">swp_4302</name>
</gene>
<protein>
    <submittedName>
        <fullName evidence="2">Uncharacterized protein</fullName>
    </submittedName>
</protein>
<name>B8CU97_SHEPW</name>
<dbReference type="AlphaFoldDB" id="B8CU97"/>
<reference evidence="2 3" key="1">
    <citation type="journal article" date="2008" name="PLoS ONE">
        <title>Environmental adaptation: genomic analysis of the piezotolerant and psychrotolerant deep-sea iron reducing bacterium Shewanella piezotolerans WP3.</title>
        <authorList>
            <person name="Wang F."/>
            <person name="Wang J."/>
            <person name="Jian H."/>
            <person name="Zhang B."/>
            <person name="Li S."/>
            <person name="Wang F."/>
            <person name="Zeng X."/>
            <person name="Gao L."/>
            <person name="Bartlett D.H."/>
            <person name="Yu J."/>
            <person name="Hu S."/>
            <person name="Xiao X."/>
        </authorList>
    </citation>
    <scope>NUCLEOTIDE SEQUENCE [LARGE SCALE GENOMIC DNA]</scope>
    <source>
        <strain evidence="3">WP3 / JCM 13877</strain>
    </source>
</reference>
<evidence type="ECO:0000256" key="1">
    <source>
        <dbReference type="SAM" id="SignalP"/>
    </source>
</evidence>